<dbReference type="KEGG" id="pseg:D3H65_12225"/>
<evidence type="ECO:0000313" key="4">
    <source>
        <dbReference type="Proteomes" id="UP000263900"/>
    </source>
</evidence>
<dbReference type="GO" id="GO:0032259">
    <property type="term" value="P:methylation"/>
    <property type="evidence" value="ECO:0007669"/>
    <property type="project" value="UniProtKB-KW"/>
</dbReference>
<dbReference type="Gene3D" id="3.40.50.12710">
    <property type="match status" value="1"/>
</dbReference>
<dbReference type="Pfam" id="PF02636">
    <property type="entry name" value="Methyltransf_28"/>
    <property type="match status" value="1"/>
</dbReference>
<dbReference type="EMBL" id="CP032157">
    <property type="protein sequence ID" value="AXY74702.1"/>
    <property type="molecule type" value="Genomic_DNA"/>
</dbReference>
<dbReference type="Proteomes" id="UP000263900">
    <property type="component" value="Chromosome"/>
</dbReference>
<protein>
    <recommendedName>
        <fullName evidence="5">SAM-dependent methyltransferase</fullName>
    </recommendedName>
</protein>
<organism evidence="3 4">
    <name type="scientific">Paraflavitalea soli</name>
    <dbReference type="NCBI Taxonomy" id="2315862"/>
    <lineage>
        <taxon>Bacteria</taxon>
        <taxon>Pseudomonadati</taxon>
        <taxon>Bacteroidota</taxon>
        <taxon>Chitinophagia</taxon>
        <taxon>Chitinophagales</taxon>
        <taxon>Chitinophagaceae</taxon>
        <taxon>Paraflavitalea</taxon>
    </lineage>
</organism>
<gene>
    <name evidence="3" type="ORF">D3H65_12225</name>
</gene>
<proteinExistence type="predicted"/>
<dbReference type="InterPro" id="IPR003788">
    <property type="entry name" value="NDUFAF7"/>
</dbReference>
<name>A0A3B7MJT0_9BACT</name>
<dbReference type="PANTHER" id="PTHR12049:SF7">
    <property type="entry name" value="PROTEIN ARGININE METHYLTRANSFERASE NDUFAF7, MITOCHONDRIAL"/>
    <property type="match status" value="1"/>
</dbReference>
<dbReference type="RefSeq" id="WP_119050585.1">
    <property type="nucleotide sequence ID" value="NZ_CP032157.1"/>
</dbReference>
<dbReference type="SUPFAM" id="SSF53335">
    <property type="entry name" value="S-adenosyl-L-methionine-dependent methyltransferases"/>
    <property type="match status" value="1"/>
</dbReference>
<evidence type="ECO:0000256" key="1">
    <source>
        <dbReference type="ARBA" id="ARBA00022603"/>
    </source>
</evidence>
<dbReference type="OrthoDB" id="9794208at2"/>
<reference evidence="3 4" key="1">
    <citation type="submission" date="2018-09" db="EMBL/GenBank/DDBJ databases">
        <title>Genome sequencing of strain 6GH32-13.</title>
        <authorList>
            <person name="Weon H.-Y."/>
            <person name="Heo J."/>
            <person name="Kwon S.-W."/>
        </authorList>
    </citation>
    <scope>NUCLEOTIDE SEQUENCE [LARGE SCALE GENOMIC DNA]</scope>
    <source>
        <strain evidence="3 4">5GH32-13</strain>
    </source>
</reference>
<dbReference type="GO" id="GO:0035243">
    <property type="term" value="F:protein-arginine omega-N symmetric methyltransferase activity"/>
    <property type="evidence" value="ECO:0007669"/>
    <property type="project" value="TreeGrafter"/>
</dbReference>
<evidence type="ECO:0000256" key="2">
    <source>
        <dbReference type="ARBA" id="ARBA00022679"/>
    </source>
</evidence>
<evidence type="ECO:0008006" key="5">
    <source>
        <dbReference type="Google" id="ProtNLM"/>
    </source>
</evidence>
<keyword evidence="4" id="KW-1185">Reference proteome</keyword>
<dbReference type="PANTHER" id="PTHR12049">
    <property type="entry name" value="PROTEIN ARGININE METHYLTRANSFERASE NDUFAF7, MITOCHONDRIAL"/>
    <property type="match status" value="1"/>
</dbReference>
<dbReference type="InterPro" id="IPR029063">
    <property type="entry name" value="SAM-dependent_MTases_sf"/>
</dbReference>
<keyword evidence="2" id="KW-0808">Transferase</keyword>
<keyword evidence="1" id="KW-0489">Methyltransferase</keyword>
<dbReference type="AlphaFoldDB" id="A0A3B7MJT0"/>
<dbReference type="InterPro" id="IPR038375">
    <property type="entry name" value="NDUFAF7_sf"/>
</dbReference>
<evidence type="ECO:0000313" key="3">
    <source>
        <dbReference type="EMBL" id="AXY74702.1"/>
    </source>
</evidence>
<accession>A0A3B7MJT0</accession>
<sequence length="363" mass="41045">MDLANMIVERIKREGPISFHDYMEMALYHPVLGYYTSTRTKIGKQGDYVTSPHLGPVMGMVLGKQLQEMWQQSGSKDFTIVEYGAGEGYLCYDILNFLGSACKHLDGLRYCIIEKSAGMRERQQRHLGGKVEWFDAIEAIGGFTGCVISNELVDNFAVHRVVMQDVLQEVFLDFTEGFVEILRPADESLTNYFAELGIQLPRDFQTEVNLEATEWMKAIGTNLEKGYVITIDYGYSSEELYRACRRNGTLLCYHQHQINDDPYQAIGLQDITTHVNFSALSHWGSKSGLTSAELINQATFLLGLDFKDCLRKTLAAGQDKLKAIWQEALLTRTLLLDMGMRFKVLIQHKGMTGKRIAGLTYAK</sequence>